<protein>
    <submittedName>
        <fullName evidence="1">Uncharacterized protein</fullName>
    </submittedName>
</protein>
<name>A0A420I432_9PEZI</name>
<accession>A0A420I432</accession>
<dbReference type="Proteomes" id="UP000285405">
    <property type="component" value="Unassembled WGS sequence"/>
</dbReference>
<reference evidence="1 2" key="1">
    <citation type="journal article" date="2018" name="BMC Genomics">
        <title>Comparative genome analyses reveal sequence features reflecting distinct modes of host-adaptation between dicot and monocot powdery mildew.</title>
        <authorList>
            <person name="Wu Y."/>
            <person name="Ma X."/>
            <person name="Pan Z."/>
            <person name="Kale S.D."/>
            <person name="Song Y."/>
            <person name="King H."/>
            <person name="Zhang Q."/>
            <person name="Presley C."/>
            <person name="Deng X."/>
            <person name="Wei C.I."/>
            <person name="Xiao S."/>
        </authorList>
    </citation>
    <scope>NUCLEOTIDE SEQUENCE [LARGE SCALE GENOMIC DNA]</scope>
    <source>
        <strain evidence="1">UCSC1</strain>
    </source>
</reference>
<evidence type="ECO:0000313" key="1">
    <source>
        <dbReference type="EMBL" id="RKF64401.1"/>
    </source>
</evidence>
<organism evidence="1 2">
    <name type="scientific">Golovinomyces cichoracearum</name>
    <dbReference type="NCBI Taxonomy" id="62708"/>
    <lineage>
        <taxon>Eukaryota</taxon>
        <taxon>Fungi</taxon>
        <taxon>Dikarya</taxon>
        <taxon>Ascomycota</taxon>
        <taxon>Pezizomycotina</taxon>
        <taxon>Leotiomycetes</taxon>
        <taxon>Erysiphales</taxon>
        <taxon>Erysiphaceae</taxon>
        <taxon>Golovinomyces</taxon>
    </lineage>
</organism>
<comment type="caution">
    <text evidence="1">The sequence shown here is derived from an EMBL/GenBank/DDBJ whole genome shotgun (WGS) entry which is preliminary data.</text>
</comment>
<proteinExistence type="predicted"/>
<sequence length="52" mass="5372">MKSSCLSAEVRFLFTSVIISAGGDDGMTCATGAPGLTALDEGYDSDAKRSHM</sequence>
<dbReference type="AlphaFoldDB" id="A0A420I432"/>
<gene>
    <name evidence="1" type="ORF">GcC1_132016</name>
</gene>
<dbReference type="EMBL" id="MCBR01013245">
    <property type="protein sequence ID" value="RKF64401.1"/>
    <property type="molecule type" value="Genomic_DNA"/>
</dbReference>
<evidence type="ECO:0000313" key="2">
    <source>
        <dbReference type="Proteomes" id="UP000285405"/>
    </source>
</evidence>